<evidence type="ECO:0000256" key="1">
    <source>
        <dbReference type="SAM" id="MobiDB-lite"/>
    </source>
</evidence>
<dbReference type="AlphaFoldDB" id="A0AAW1JXB8"/>
<name>A0AAW1JXB8_POPJA</name>
<organism evidence="2 3">
    <name type="scientific">Popillia japonica</name>
    <name type="common">Japanese beetle</name>
    <dbReference type="NCBI Taxonomy" id="7064"/>
    <lineage>
        <taxon>Eukaryota</taxon>
        <taxon>Metazoa</taxon>
        <taxon>Ecdysozoa</taxon>
        <taxon>Arthropoda</taxon>
        <taxon>Hexapoda</taxon>
        <taxon>Insecta</taxon>
        <taxon>Pterygota</taxon>
        <taxon>Neoptera</taxon>
        <taxon>Endopterygota</taxon>
        <taxon>Coleoptera</taxon>
        <taxon>Polyphaga</taxon>
        <taxon>Scarabaeiformia</taxon>
        <taxon>Scarabaeidae</taxon>
        <taxon>Rutelinae</taxon>
        <taxon>Popillia</taxon>
    </lineage>
</organism>
<proteinExistence type="predicted"/>
<evidence type="ECO:0000313" key="3">
    <source>
        <dbReference type="Proteomes" id="UP001458880"/>
    </source>
</evidence>
<feature type="compositionally biased region" description="Low complexity" evidence="1">
    <location>
        <begin position="13"/>
        <end position="23"/>
    </location>
</feature>
<dbReference type="Proteomes" id="UP001458880">
    <property type="component" value="Unassembled WGS sequence"/>
</dbReference>
<evidence type="ECO:0000313" key="2">
    <source>
        <dbReference type="EMBL" id="KAK9709218.1"/>
    </source>
</evidence>
<sequence length="74" mass="8099">MRLTQEELSAHSDGLAGANAGGDARMKTDGVDIRDDIVVIDNDDEQIDEKGYKTASGRIVRKPDRLYYNNSAAD</sequence>
<keyword evidence="3" id="KW-1185">Reference proteome</keyword>
<reference evidence="2 3" key="1">
    <citation type="journal article" date="2024" name="BMC Genomics">
        <title>De novo assembly and annotation of Popillia japonica's genome with initial clues to its potential as an invasive pest.</title>
        <authorList>
            <person name="Cucini C."/>
            <person name="Boschi S."/>
            <person name="Funari R."/>
            <person name="Cardaioli E."/>
            <person name="Iannotti N."/>
            <person name="Marturano G."/>
            <person name="Paoli F."/>
            <person name="Bruttini M."/>
            <person name="Carapelli A."/>
            <person name="Frati F."/>
            <person name="Nardi F."/>
        </authorList>
    </citation>
    <scope>NUCLEOTIDE SEQUENCE [LARGE SCALE GENOMIC DNA]</scope>
    <source>
        <strain evidence="2">DMR45628</strain>
    </source>
</reference>
<gene>
    <name evidence="2" type="ORF">QE152_g26745</name>
</gene>
<protein>
    <submittedName>
        <fullName evidence="2">Uncharacterized protein</fullName>
    </submittedName>
</protein>
<accession>A0AAW1JXB8</accession>
<feature type="compositionally biased region" description="Basic and acidic residues" evidence="1">
    <location>
        <begin position="1"/>
        <end position="10"/>
    </location>
</feature>
<feature type="region of interest" description="Disordered" evidence="1">
    <location>
        <begin position="1"/>
        <end position="27"/>
    </location>
</feature>
<dbReference type="EMBL" id="JASPKY010000314">
    <property type="protein sequence ID" value="KAK9709218.1"/>
    <property type="molecule type" value="Genomic_DNA"/>
</dbReference>
<comment type="caution">
    <text evidence="2">The sequence shown here is derived from an EMBL/GenBank/DDBJ whole genome shotgun (WGS) entry which is preliminary data.</text>
</comment>